<dbReference type="NCBIfam" id="TIGR00180">
    <property type="entry name" value="parB_part"/>
    <property type="match status" value="1"/>
</dbReference>
<dbReference type="Pfam" id="PF23552">
    <property type="entry name" value="ParB_C"/>
    <property type="match status" value="1"/>
</dbReference>
<dbReference type="InterPro" id="IPR003115">
    <property type="entry name" value="ParB_N"/>
</dbReference>
<evidence type="ECO:0000256" key="1">
    <source>
        <dbReference type="ARBA" id="ARBA00006295"/>
    </source>
</evidence>
<dbReference type="AlphaFoldDB" id="A0A5C5YCD8"/>
<sequence>MTSATTQGSSSGNSSTSGQRSGGSPRSGSGKDRRLGKGLAALLGSPVDEDGNPIEEESSFSPETKSSAAKPAVAKESESGPSVQTLELPIDEIGANPFQPRREFNPDEIASLAESLKNHQQLQPVLVRMVDGKYQLISGERRLRATVHAGLKTIRAEVRDADDRLVAELAIIENLQRKDLNPIEKAMSFKRYIDEHQCKQDDLARRLSIDRSTIANLMRLLELPPAILEMITTSELTVGHARALLPIGEEDVQLQMANKILAENWNVRATETAVGEMLRNEEDSETGVKVTNKSRQKRKPIPPHIEAMQQEMRMVFGTKVEIKASARSRGKITIHFSDADEFERLRELLGSAARPQLKVAG</sequence>
<dbReference type="GO" id="GO:0045881">
    <property type="term" value="P:positive regulation of sporulation resulting in formation of a cellular spore"/>
    <property type="evidence" value="ECO:0007669"/>
    <property type="project" value="TreeGrafter"/>
</dbReference>
<dbReference type="SUPFAM" id="SSF110849">
    <property type="entry name" value="ParB/Sulfiredoxin"/>
    <property type="match status" value="1"/>
</dbReference>
<proteinExistence type="inferred from homology"/>
<feature type="region of interest" description="Disordered" evidence="4">
    <location>
        <begin position="1"/>
        <end position="86"/>
    </location>
</feature>
<dbReference type="PANTHER" id="PTHR33375:SF1">
    <property type="entry name" value="CHROMOSOME-PARTITIONING PROTEIN PARB-RELATED"/>
    <property type="match status" value="1"/>
</dbReference>
<dbReference type="Pfam" id="PF02195">
    <property type="entry name" value="ParB_N"/>
    <property type="match status" value="1"/>
</dbReference>
<dbReference type="InterPro" id="IPR057240">
    <property type="entry name" value="ParB_dimer_C"/>
</dbReference>
<dbReference type="FunFam" id="1.10.10.2830:FF:000001">
    <property type="entry name" value="Chromosome partitioning protein ParB"/>
    <property type="match status" value="1"/>
</dbReference>
<feature type="compositionally biased region" description="Low complexity" evidence="4">
    <location>
        <begin position="1"/>
        <end position="28"/>
    </location>
</feature>
<dbReference type="InterPro" id="IPR004437">
    <property type="entry name" value="ParB/RepB/Spo0J"/>
</dbReference>
<dbReference type="InterPro" id="IPR041468">
    <property type="entry name" value="HTH_ParB/Spo0J"/>
</dbReference>
<dbReference type="SUPFAM" id="SSF109709">
    <property type="entry name" value="KorB DNA-binding domain-like"/>
    <property type="match status" value="1"/>
</dbReference>
<dbReference type="GO" id="GO:0003677">
    <property type="term" value="F:DNA binding"/>
    <property type="evidence" value="ECO:0007669"/>
    <property type="project" value="UniProtKB-KW"/>
</dbReference>
<dbReference type="Proteomes" id="UP000318053">
    <property type="component" value="Unassembled WGS sequence"/>
</dbReference>
<organism evidence="6 7">
    <name type="scientific">Allorhodopirellula solitaria</name>
    <dbReference type="NCBI Taxonomy" id="2527987"/>
    <lineage>
        <taxon>Bacteria</taxon>
        <taxon>Pseudomonadati</taxon>
        <taxon>Planctomycetota</taxon>
        <taxon>Planctomycetia</taxon>
        <taxon>Pirellulales</taxon>
        <taxon>Pirellulaceae</taxon>
        <taxon>Allorhodopirellula</taxon>
    </lineage>
</organism>
<evidence type="ECO:0000256" key="3">
    <source>
        <dbReference type="ARBA" id="ARBA00023125"/>
    </source>
</evidence>
<keyword evidence="2" id="KW-0159">Chromosome partition</keyword>
<dbReference type="GO" id="GO:0005694">
    <property type="term" value="C:chromosome"/>
    <property type="evidence" value="ECO:0007669"/>
    <property type="project" value="TreeGrafter"/>
</dbReference>
<accession>A0A5C5YCD8</accession>
<evidence type="ECO:0000256" key="4">
    <source>
        <dbReference type="SAM" id="MobiDB-lite"/>
    </source>
</evidence>
<dbReference type="SMART" id="SM00470">
    <property type="entry name" value="ParB"/>
    <property type="match status" value="1"/>
</dbReference>
<evidence type="ECO:0000256" key="2">
    <source>
        <dbReference type="ARBA" id="ARBA00022829"/>
    </source>
</evidence>
<evidence type="ECO:0000313" key="7">
    <source>
        <dbReference type="Proteomes" id="UP000318053"/>
    </source>
</evidence>
<keyword evidence="7" id="KW-1185">Reference proteome</keyword>
<dbReference type="PANTHER" id="PTHR33375">
    <property type="entry name" value="CHROMOSOME-PARTITIONING PROTEIN PARB-RELATED"/>
    <property type="match status" value="1"/>
</dbReference>
<dbReference type="OrthoDB" id="9802051at2"/>
<dbReference type="GO" id="GO:0007059">
    <property type="term" value="P:chromosome segregation"/>
    <property type="evidence" value="ECO:0007669"/>
    <property type="project" value="UniProtKB-KW"/>
</dbReference>
<dbReference type="Gene3D" id="1.10.10.2830">
    <property type="match status" value="1"/>
</dbReference>
<evidence type="ECO:0000259" key="5">
    <source>
        <dbReference type="SMART" id="SM00470"/>
    </source>
</evidence>
<dbReference type="CDD" id="cd16393">
    <property type="entry name" value="SPO0J_N"/>
    <property type="match status" value="1"/>
</dbReference>
<dbReference type="FunFam" id="3.90.1530.30:FF:000001">
    <property type="entry name" value="Chromosome partitioning protein ParB"/>
    <property type="match status" value="1"/>
</dbReference>
<dbReference type="Gene3D" id="3.90.1530.30">
    <property type="match status" value="1"/>
</dbReference>
<keyword evidence="3" id="KW-0238">DNA-binding</keyword>
<protein>
    <submittedName>
        <fullName evidence="6">Putative chromosome-partitioning protein ParB</fullName>
    </submittedName>
</protein>
<comment type="caution">
    <text evidence="6">The sequence shown here is derived from an EMBL/GenBank/DDBJ whole genome shotgun (WGS) entry which is preliminary data.</text>
</comment>
<dbReference type="InterPro" id="IPR036086">
    <property type="entry name" value="ParB/Sulfiredoxin_sf"/>
</dbReference>
<dbReference type="Pfam" id="PF17762">
    <property type="entry name" value="HTH_ParB"/>
    <property type="match status" value="1"/>
</dbReference>
<dbReference type="InterPro" id="IPR050336">
    <property type="entry name" value="Chromosome_partition/occlusion"/>
</dbReference>
<evidence type="ECO:0000313" key="6">
    <source>
        <dbReference type="EMBL" id="TWT73387.1"/>
    </source>
</evidence>
<gene>
    <name evidence="6" type="primary">parB</name>
    <name evidence="6" type="ORF">CA85_18570</name>
</gene>
<feature type="domain" description="ParB-like N-terminal" evidence="5">
    <location>
        <begin position="86"/>
        <end position="175"/>
    </location>
</feature>
<reference evidence="6 7" key="1">
    <citation type="submission" date="2019-02" db="EMBL/GenBank/DDBJ databases">
        <title>Deep-cultivation of Planctomycetes and their phenomic and genomic characterization uncovers novel biology.</title>
        <authorList>
            <person name="Wiegand S."/>
            <person name="Jogler M."/>
            <person name="Boedeker C."/>
            <person name="Pinto D."/>
            <person name="Vollmers J."/>
            <person name="Rivas-Marin E."/>
            <person name="Kohn T."/>
            <person name="Peeters S.H."/>
            <person name="Heuer A."/>
            <person name="Rast P."/>
            <person name="Oberbeckmann S."/>
            <person name="Bunk B."/>
            <person name="Jeske O."/>
            <person name="Meyerdierks A."/>
            <person name="Storesund J.E."/>
            <person name="Kallscheuer N."/>
            <person name="Luecker S."/>
            <person name="Lage O.M."/>
            <person name="Pohl T."/>
            <person name="Merkel B.J."/>
            <person name="Hornburger P."/>
            <person name="Mueller R.-W."/>
            <person name="Bruemmer F."/>
            <person name="Labrenz M."/>
            <person name="Spormann A.M."/>
            <person name="Op Den Camp H."/>
            <person name="Overmann J."/>
            <person name="Amann R."/>
            <person name="Jetten M.S.M."/>
            <person name="Mascher T."/>
            <person name="Medema M.H."/>
            <person name="Devos D.P."/>
            <person name="Kaster A.-K."/>
            <person name="Ovreas L."/>
            <person name="Rohde M."/>
            <person name="Galperin M.Y."/>
            <person name="Jogler C."/>
        </authorList>
    </citation>
    <scope>NUCLEOTIDE SEQUENCE [LARGE SCALE GENOMIC DNA]</scope>
    <source>
        <strain evidence="6 7">CA85</strain>
    </source>
</reference>
<name>A0A5C5YCD8_9BACT</name>
<dbReference type="EMBL" id="SJPK01000003">
    <property type="protein sequence ID" value="TWT73387.1"/>
    <property type="molecule type" value="Genomic_DNA"/>
</dbReference>
<feature type="compositionally biased region" description="Acidic residues" evidence="4">
    <location>
        <begin position="47"/>
        <end position="58"/>
    </location>
</feature>
<comment type="similarity">
    <text evidence="1">Belongs to the ParB family.</text>
</comment>